<evidence type="ECO:0000256" key="1">
    <source>
        <dbReference type="SAM" id="MobiDB-lite"/>
    </source>
</evidence>
<dbReference type="AlphaFoldDB" id="A0A6G1IDU9"/>
<organism evidence="2 3">
    <name type="scientific">Lentithecium fluviatile CBS 122367</name>
    <dbReference type="NCBI Taxonomy" id="1168545"/>
    <lineage>
        <taxon>Eukaryota</taxon>
        <taxon>Fungi</taxon>
        <taxon>Dikarya</taxon>
        <taxon>Ascomycota</taxon>
        <taxon>Pezizomycotina</taxon>
        <taxon>Dothideomycetes</taxon>
        <taxon>Pleosporomycetidae</taxon>
        <taxon>Pleosporales</taxon>
        <taxon>Massarineae</taxon>
        <taxon>Lentitheciaceae</taxon>
        <taxon>Lentithecium</taxon>
    </lineage>
</organism>
<reference evidence="2" key="1">
    <citation type="journal article" date="2020" name="Stud. Mycol.">
        <title>101 Dothideomycetes genomes: a test case for predicting lifestyles and emergence of pathogens.</title>
        <authorList>
            <person name="Haridas S."/>
            <person name="Albert R."/>
            <person name="Binder M."/>
            <person name="Bloem J."/>
            <person name="Labutti K."/>
            <person name="Salamov A."/>
            <person name="Andreopoulos B."/>
            <person name="Baker S."/>
            <person name="Barry K."/>
            <person name="Bills G."/>
            <person name="Bluhm B."/>
            <person name="Cannon C."/>
            <person name="Castanera R."/>
            <person name="Culley D."/>
            <person name="Daum C."/>
            <person name="Ezra D."/>
            <person name="Gonzalez J."/>
            <person name="Henrissat B."/>
            <person name="Kuo A."/>
            <person name="Liang C."/>
            <person name="Lipzen A."/>
            <person name="Lutzoni F."/>
            <person name="Magnuson J."/>
            <person name="Mondo S."/>
            <person name="Nolan M."/>
            <person name="Ohm R."/>
            <person name="Pangilinan J."/>
            <person name="Park H.-J."/>
            <person name="Ramirez L."/>
            <person name="Alfaro M."/>
            <person name="Sun H."/>
            <person name="Tritt A."/>
            <person name="Yoshinaga Y."/>
            <person name="Zwiers L.-H."/>
            <person name="Turgeon B."/>
            <person name="Goodwin S."/>
            <person name="Spatafora J."/>
            <person name="Crous P."/>
            <person name="Grigoriev I."/>
        </authorList>
    </citation>
    <scope>NUCLEOTIDE SEQUENCE</scope>
    <source>
        <strain evidence="2">CBS 122367</strain>
    </source>
</reference>
<name>A0A6G1IDU9_9PLEO</name>
<proteinExistence type="predicted"/>
<feature type="region of interest" description="Disordered" evidence="1">
    <location>
        <begin position="1"/>
        <end position="22"/>
    </location>
</feature>
<protein>
    <submittedName>
        <fullName evidence="2">Uncharacterized protein</fullName>
    </submittedName>
</protein>
<feature type="region of interest" description="Disordered" evidence="1">
    <location>
        <begin position="38"/>
        <end position="150"/>
    </location>
</feature>
<feature type="compositionally biased region" description="Polar residues" evidence="1">
    <location>
        <begin position="68"/>
        <end position="77"/>
    </location>
</feature>
<dbReference type="OrthoDB" id="5362630at2759"/>
<accession>A0A6G1IDU9</accession>
<evidence type="ECO:0000313" key="2">
    <source>
        <dbReference type="EMBL" id="KAF2676404.1"/>
    </source>
</evidence>
<sequence>MSATLMGDSNQGEQSVTQTAGYRSGLLSSSPALLPWMTSGPDFLNFNPRAHPDSSWERLSQLRPTPESYDTSDLSITPSQQPSRHESHSSRSPLGFADSPSYDIAPLEIDIDPGSSMPRAPILRESRTQHPNKRVEVSASADRLEGSNEGGSTLQVAGYAPQEAPTVAPQAAPTAALQPQNIVQLKPKRKRVLTEEGREKCDGGNPCGACVKVEGTYRKHYSPCYRDDILNVQLVRVGSGKSREAHMHFKDYLYISLDDPPKAIELKWQLPMRHELNLPTWVAFVREFTPRYNDLIHESVKSTAGREGFNYPPLRLLTPRVSSKASKTSLSSQYSLFVLIPACLQQITDELSLTTFHEAIQYAESNDNELIRLALRVRTTALLSAGWGSIVGEETLGTPNVDGANAAYCGDMLTPASAGQVSFIVKNMVEKWDYSAGNMLHHYRSVLRGFLPFAVARKDPEQLRKRDDLDENALSYIDKANRLLSDIDRLNALNDEGTPSLAVEESWTRQLFREQY</sequence>
<dbReference type="Proteomes" id="UP000799291">
    <property type="component" value="Unassembled WGS sequence"/>
</dbReference>
<feature type="compositionally biased region" description="Polar residues" evidence="1">
    <location>
        <begin position="1"/>
        <end position="21"/>
    </location>
</feature>
<keyword evidence="3" id="KW-1185">Reference proteome</keyword>
<gene>
    <name evidence="2" type="ORF">K458DRAFT_396977</name>
</gene>
<dbReference type="EMBL" id="MU005635">
    <property type="protein sequence ID" value="KAF2676404.1"/>
    <property type="molecule type" value="Genomic_DNA"/>
</dbReference>
<evidence type="ECO:0000313" key="3">
    <source>
        <dbReference type="Proteomes" id="UP000799291"/>
    </source>
</evidence>
<feature type="compositionally biased region" description="Basic and acidic residues" evidence="1">
    <location>
        <begin position="122"/>
        <end position="146"/>
    </location>
</feature>